<dbReference type="InterPro" id="IPR042047">
    <property type="entry name" value="SleB_dom1"/>
</dbReference>
<organism evidence="2 3">
    <name type="scientific">Paenibacillus lycopersici</name>
    <dbReference type="NCBI Taxonomy" id="2704462"/>
    <lineage>
        <taxon>Bacteria</taxon>
        <taxon>Bacillati</taxon>
        <taxon>Bacillota</taxon>
        <taxon>Bacilli</taxon>
        <taxon>Bacillales</taxon>
        <taxon>Paenibacillaceae</taxon>
        <taxon>Paenibacillus</taxon>
    </lineage>
</organism>
<dbReference type="InterPro" id="IPR011105">
    <property type="entry name" value="Cell_wall_hydrolase_SleB"/>
</dbReference>
<evidence type="ECO:0000259" key="1">
    <source>
        <dbReference type="Pfam" id="PF07486"/>
    </source>
</evidence>
<dbReference type="AlphaFoldDB" id="A0A6C0G7S6"/>
<evidence type="ECO:0000313" key="3">
    <source>
        <dbReference type="Proteomes" id="UP000476064"/>
    </source>
</evidence>
<dbReference type="Pfam" id="PF07486">
    <property type="entry name" value="Hydrolase_2"/>
    <property type="match status" value="1"/>
</dbReference>
<feature type="domain" description="Cell wall hydrolase SleB" evidence="1">
    <location>
        <begin position="24"/>
        <end position="129"/>
    </location>
</feature>
<dbReference type="KEGG" id="plyc:GXP70_08630"/>
<dbReference type="GO" id="GO:0016787">
    <property type="term" value="F:hydrolase activity"/>
    <property type="evidence" value="ECO:0007669"/>
    <property type="project" value="UniProtKB-KW"/>
</dbReference>
<sequence length="140" mass="15857">MAVIKTNSEQTKLLARLLRAEAEGEGNLGMLMVGNVGVNRVLGNCMDFKNIRTIQQMVFQSPGGFEATQKGYFYQSARDNEINLAKRVINGERRWPATNALWYFRPANSCPATWWDQQLVDRFKAHCFYAPTASDCPAVY</sequence>
<dbReference type="Proteomes" id="UP000476064">
    <property type="component" value="Chromosome"/>
</dbReference>
<keyword evidence="2" id="KW-0378">Hydrolase</keyword>
<gene>
    <name evidence="2" type="ORF">GXP70_08630</name>
</gene>
<name>A0A6C0G7S6_9BACL</name>
<reference evidence="2 3" key="1">
    <citation type="submission" date="2020-01" db="EMBL/GenBank/DDBJ databases">
        <title>Paenibacillus sp. nov., isolated from tomato rhizosphere.</title>
        <authorList>
            <person name="Weon H.-Y."/>
            <person name="Lee S.A."/>
        </authorList>
    </citation>
    <scope>NUCLEOTIDE SEQUENCE [LARGE SCALE GENOMIC DNA]</scope>
    <source>
        <strain evidence="2 3">12200R-189</strain>
    </source>
</reference>
<dbReference type="EMBL" id="CP048209">
    <property type="protein sequence ID" value="QHT63812.1"/>
    <property type="molecule type" value="Genomic_DNA"/>
</dbReference>
<proteinExistence type="predicted"/>
<keyword evidence="3" id="KW-1185">Reference proteome</keyword>
<protein>
    <submittedName>
        <fullName evidence="2">Cell wall hydrolase</fullName>
    </submittedName>
</protein>
<dbReference type="Gene3D" id="1.10.10.2520">
    <property type="entry name" value="Cell wall hydrolase SleB, domain 1"/>
    <property type="match status" value="1"/>
</dbReference>
<evidence type="ECO:0000313" key="2">
    <source>
        <dbReference type="EMBL" id="QHT63812.1"/>
    </source>
</evidence>
<dbReference type="RefSeq" id="WP_162360371.1">
    <property type="nucleotide sequence ID" value="NZ_CP048209.1"/>
</dbReference>
<accession>A0A6C0G7S6</accession>